<keyword evidence="2" id="KW-1133">Transmembrane helix</keyword>
<dbReference type="Gramene" id="NC4G0018810.1">
    <property type="protein sequence ID" value="NC4G0018810.1:cds"/>
    <property type="gene ID" value="NC4G0018810"/>
</dbReference>
<keyword evidence="2" id="KW-0472">Membrane</keyword>
<keyword evidence="2" id="KW-0812">Transmembrane</keyword>
<feature type="region of interest" description="Disordered" evidence="1">
    <location>
        <begin position="67"/>
        <end position="96"/>
    </location>
</feature>
<dbReference type="OrthoDB" id="678088at2759"/>
<feature type="transmembrane region" description="Helical" evidence="2">
    <location>
        <begin position="110"/>
        <end position="128"/>
    </location>
</feature>
<proteinExistence type="predicted"/>
<sequence>MKGSASLLLPLHSLPFTTAAAASKKEQQPCCWQLFSTPFAAGASPCSGTRRITVALRANAGKGFGQIAEEKLPPPPRTTTISGGGSGGNSNKEDDDEIPQVVFERMIRRILFYVGAPMATGVGLLYLLDRVKSNHILDVPLWVPFMVILIGFGTSALGIAYGTLSTSWDPEKEGSLLGWEEAQKNWPMLWEEDEGTTNVK</sequence>
<evidence type="ECO:0000256" key="1">
    <source>
        <dbReference type="SAM" id="MobiDB-lite"/>
    </source>
</evidence>
<dbReference type="InterPro" id="IPR021855">
    <property type="entry name" value="PAM68-like"/>
</dbReference>
<dbReference type="AlphaFoldDB" id="A0A5K1CQU3"/>
<accession>A0A5K1CQU3</accession>
<dbReference type="EMBL" id="LR721782">
    <property type="protein sequence ID" value="VVW27312.1"/>
    <property type="molecule type" value="Genomic_DNA"/>
</dbReference>
<gene>
    <name evidence="4" type="ORF">NYM_LOCUS16714</name>
</gene>
<protein>
    <submittedName>
        <fullName evidence="4">Uncharacterized protein</fullName>
    </submittedName>
</protein>
<dbReference type="PANTHER" id="PTHR34575:SF6">
    <property type="entry name" value="EXPRESSED PROTEIN"/>
    <property type="match status" value="1"/>
</dbReference>
<feature type="transmembrane region" description="Helical" evidence="2">
    <location>
        <begin position="140"/>
        <end position="161"/>
    </location>
</feature>
<organism evidence="4">
    <name type="scientific">Nymphaea colorata</name>
    <name type="common">pocket water lily</name>
    <dbReference type="NCBI Taxonomy" id="210225"/>
    <lineage>
        <taxon>Eukaryota</taxon>
        <taxon>Viridiplantae</taxon>
        <taxon>Streptophyta</taxon>
        <taxon>Embryophyta</taxon>
        <taxon>Tracheophyta</taxon>
        <taxon>Spermatophyta</taxon>
        <taxon>Magnoliopsida</taxon>
        <taxon>Nymphaeales</taxon>
        <taxon>Nymphaeaceae</taxon>
        <taxon>Nymphaea</taxon>
    </lineage>
</organism>
<evidence type="ECO:0000256" key="2">
    <source>
        <dbReference type="SAM" id="Phobius"/>
    </source>
</evidence>
<evidence type="ECO:0000313" key="4">
    <source>
        <dbReference type="EMBL" id="VVW27312.1"/>
    </source>
</evidence>
<evidence type="ECO:0000256" key="3">
    <source>
        <dbReference type="SAM" id="SignalP"/>
    </source>
</evidence>
<feature type="signal peptide" evidence="3">
    <location>
        <begin position="1"/>
        <end position="19"/>
    </location>
</feature>
<dbReference type="OMA" id="PMLWEED"/>
<reference evidence="4" key="1">
    <citation type="submission" date="2019-09" db="EMBL/GenBank/DDBJ databases">
        <authorList>
            <person name="Zhang L."/>
        </authorList>
    </citation>
    <scope>NUCLEOTIDE SEQUENCE</scope>
</reference>
<name>A0A5K1CQU3_9MAGN</name>
<keyword evidence="3" id="KW-0732">Signal</keyword>
<feature type="chain" id="PRO_5023847036" evidence="3">
    <location>
        <begin position="20"/>
        <end position="200"/>
    </location>
</feature>
<dbReference type="PANTHER" id="PTHR34575">
    <property type="entry name" value="PROTEIN PAM68, CHLOROPLASTIC"/>
    <property type="match status" value="1"/>
</dbReference>
<dbReference type="GO" id="GO:0010258">
    <property type="term" value="P:NADH dehydrogenase complex (plastoquinone) assembly"/>
    <property type="evidence" value="ECO:0007669"/>
    <property type="project" value="EnsemblPlants"/>
</dbReference>
<dbReference type="Pfam" id="PF11947">
    <property type="entry name" value="DUF3464"/>
    <property type="match status" value="1"/>
</dbReference>